<feature type="region of interest" description="Disordered" evidence="1">
    <location>
        <begin position="129"/>
        <end position="208"/>
    </location>
</feature>
<dbReference type="RefSeq" id="XP_005761255.1">
    <property type="nucleotide sequence ID" value="XM_005761198.1"/>
</dbReference>
<dbReference type="AlphaFoldDB" id="A0A0D3IC41"/>
<dbReference type="PaxDb" id="2903-EOD08826"/>
<keyword evidence="3" id="KW-1185">Reference proteome</keyword>
<accession>A0A0D3IC41</accession>
<evidence type="ECO:0000313" key="3">
    <source>
        <dbReference type="Proteomes" id="UP000013827"/>
    </source>
</evidence>
<feature type="compositionally biased region" description="Low complexity" evidence="1">
    <location>
        <begin position="316"/>
        <end position="326"/>
    </location>
</feature>
<reference evidence="2" key="2">
    <citation type="submission" date="2024-10" db="UniProtKB">
        <authorList>
            <consortium name="EnsemblProtists"/>
        </authorList>
    </citation>
    <scope>IDENTIFICATION</scope>
</reference>
<organism evidence="2 3">
    <name type="scientific">Emiliania huxleyi (strain CCMP1516)</name>
    <dbReference type="NCBI Taxonomy" id="280463"/>
    <lineage>
        <taxon>Eukaryota</taxon>
        <taxon>Haptista</taxon>
        <taxon>Haptophyta</taxon>
        <taxon>Prymnesiophyceae</taxon>
        <taxon>Isochrysidales</taxon>
        <taxon>Noelaerhabdaceae</taxon>
        <taxon>Emiliania</taxon>
    </lineage>
</organism>
<dbReference type="GeneID" id="17255028"/>
<feature type="compositionally biased region" description="Basic and acidic residues" evidence="1">
    <location>
        <begin position="327"/>
        <end position="339"/>
    </location>
</feature>
<sequence>SVRVFRHSASLRWRHGRHLQPRRRAASCSARLAQANLPRWPLRRHPLRDGGGGLSGPLARQHTELVEPDESSVHVPATSLSRRTAGGVARGAQCGRLQPAKRSRLEAARSEARGGARFAVVVDRRHRLAAARRSRARRRVPPPRHPRRRCSGPPARARRRRPGGSARRGSERAPRRGAGAGGGGGGAERRLHRAHPPRQVPHDALPPRVREWGRCDGLLPARAARLAAWSLDAGGGRAAARLGQLSGAARAARKGGRAARFGARPHQGLLPADHRLWPQLLAAPPLRRLRRRPQLRLPLARPRRSLPQPVPRRDGAAAPAGLAADGRGAESTRGGDHPPRAAARVSL</sequence>
<proteinExistence type="predicted"/>
<protein>
    <submittedName>
        <fullName evidence="2">Uncharacterized protein</fullName>
    </submittedName>
</protein>
<dbReference type="EnsemblProtists" id="EOD08826">
    <property type="protein sequence ID" value="EOD08826"/>
    <property type="gene ID" value="EMIHUDRAFT_465494"/>
</dbReference>
<feature type="region of interest" description="Disordered" evidence="1">
    <location>
        <begin position="293"/>
        <end position="347"/>
    </location>
</feature>
<feature type="region of interest" description="Disordered" evidence="1">
    <location>
        <begin position="67"/>
        <end position="91"/>
    </location>
</feature>
<reference evidence="3" key="1">
    <citation type="journal article" date="2013" name="Nature">
        <title>Pan genome of the phytoplankton Emiliania underpins its global distribution.</title>
        <authorList>
            <person name="Read B.A."/>
            <person name="Kegel J."/>
            <person name="Klute M.J."/>
            <person name="Kuo A."/>
            <person name="Lefebvre S.C."/>
            <person name="Maumus F."/>
            <person name="Mayer C."/>
            <person name="Miller J."/>
            <person name="Monier A."/>
            <person name="Salamov A."/>
            <person name="Young J."/>
            <person name="Aguilar M."/>
            <person name="Claverie J.M."/>
            <person name="Frickenhaus S."/>
            <person name="Gonzalez K."/>
            <person name="Herman E.K."/>
            <person name="Lin Y.C."/>
            <person name="Napier J."/>
            <person name="Ogata H."/>
            <person name="Sarno A.F."/>
            <person name="Shmutz J."/>
            <person name="Schroeder D."/>
            <person name="de Vargas C."/>
            <person name="Verret F."/>
            <person name="von Dassow P."/>
            <person name="Valentin K."/>
            <person name="Van de Peer Y."/>
            <person name="Wheeler G."/>
            <person name="Dacks J.B."/>
            <person name="Delwiche C.F."/>
            <person name="Dyhrman S.T."/>
            <person name="Glockner G."/>
            <person name="John U."/>
            <person name="Richards T."/>
            <person name="Worden A.Z."/>
            <person name="Zhang X."/>
            <person name="Grigoriev I.V."/>
            <person name="Allen A.E."/>
            <person name="Bidle K."/>
            <person name="Borodovsky M."/>
            <person name="Bowler C."/>
            <person name="Brownlee C."/>
            <person name="Cock J.M."/>
            <person name="Elias M."/>
            <person name="Gladyshev V.N."/>
            <person name="Groth M."/>
            <person name="Guda C."/>
            <person name="Hadaegh A."/>
            <person name="Iglesias-Rodriguez M.D."/>
            <person name="Jenkins J."/>
            <person name="Jones B.M."/>
            <person name="Lawson T."/>
            <person name="Leese F."/>
            <person name="Lindquist E."/>
            <person name="Lobanov A."/>
            <person name="Lomsadze A."/>
            <person name="Malik S.B."/>
            <person name="Marsh M.E."/>
            <person name="Mackinder L."/>
            <person name="Mock T."/>
            <person name="Mueller-Roeber B."/>
            <person name="Pagarete A."/>
            <person name="Parker M."/>
            <person name="Probert I."/>
            <person name="Quesneville H."/>
            <person name="Raines C."/>
            <person name="Rensing S.A."/>
            <person name="Riano-Pachon D.M."/>
            <person name="Richier S."/>
            <person name="Rokitta S."/>
            <person name="Shiraiwa Y."/>
            <person name="Soanes D.M."/>
            <person name="van der Giezen M."/>
            <person name="Wahlund T.M."/>
            <person name="Williams B."/>
            <person name="Wilson W."/>
            <person name="Wolfe G."/>
            <person name="Wurch L.L."/>
        </authorList>
    </citation>
    <scope>NUCLEOTIDE SEQUENCE</scope>
</reference>
<evidence type="ECO:0000313" key="2">
    <source>
        <dbReference type="EnsemblProtists" id="EOD08826"/>
    </source>
</evidence>
<dbReference type="Proteomes" id="UP000013827">
    <property type="component" value="Unassembled WGS sequence"/>
</dbReference>
<dbReference type="HOGENOM" id="CLU_800758_0_0_1"/>
<feature type="compositionally biased region" description="Basic residues" evidence="1">
    <location>
        <begin position="129"/>
        <end position="162"/>
    </location>
</feature>
<evidence type="ECO:0000256" key="1">
    <source>
        <dbReference type="SAM" id="MobiDB-lite"/>
    </source>
</evidence>
<dbReference type="KEGG" id="ehx:EMIHUDRAFT_465494"/>
<name>A0A0D3IC41_EMIH1</name>